<name>A0A8E2JXK4_9PEZI</name>
<dbReference type="Proteomes" id="UP000250140">
    <property type="component" value="Unassembled WGS sequence"/>
</dbReference>
<dbReference type="EMBL" id="KV748817">
    <property type="protein sequence ID" value="OCL12887.1"/>
    <property type="molecule type" value="Genomic_DNA"/>
</dbReference>
<dbReference type="AlphaFoldDB" id="A0A8E2JXK4"/>
<evidence type="ECO:0000313" key="1">
    <source>
        <dbReference type="EMBL" id="OCL12887.1"/>
    </source>
</evidence>
<reference evidence="1 2" key="1">
    <citation type="journal article" date="2016" name="Nat. Commun.">
        <title>Ectomycorrhizal ecology is imprinted in the genome of the dominant symbiotic fungus Cenococcum geophilum.</title>
        <authorList>
            <consortium name="DOE Joint Genome Institute"/>
            <person name="Peter M."/>
            <person name="Kohler A."/>
            <person name="Ohm R.A."/>
            <person name="Kuo A."/>
            <person name="Krutzmann J."/>
            <person name="Morin E."/>
            <person name="Arend M."/>
            <person name="Barry K.W."/>
            <person name="Binder M."/>
            <person name="Choi C."/>
            <person name="Clum A."/>
            <person name="Copeland A."/>
            <person name="Grisel N."/>
            <person name="Haridas S."/>
            <person name="Kipfer T."/>
            <person name="LaButti K."/>
            <person name="Lindquist E."/>
            <person name="Lipzen A."/>
            <person name="Maire R."/>
            <person name="Meier B."/>
            <person name="Mihaltcheva S."/>
            <person name="Molinier V."/>
            <person name="Murat C."/>
            <person name="Poggeler S."/>
            <person name="Quandt C.A."/>
            <person name="Sperisen C."/>
            <person name="Tritt A."/>
            <person name="Tisserant E."/>
            <person name="Crous P.W."/>
            <person name="Henrissat B."/>
            <person name="Nehls U."/>
            <person name="Egli S."/>
            <person name="Spatafora J.W."/>
            <person name="Grigoriev I.V."/>
            <person name="Martin F.M."/>
        </authorList>
    </citation>
    <scope>NUCLEOTIDE SEQUENCE [LARGE SCALE GENOMIC DNA]</scope>
    <source>
        <strain evidence="1 2">CBS 207.34</strain>
    </source>
</reference>
<organism evidence="1 2">
    <name type="scientific">Glonium stellatum</name>
    <dbReference type="NCBI Taxonomy" id="574774"/>
    <lineage>
        <taxon>Eukaryota</taxon>
        <taxon>Fungi</taxon>
        <taxon>Dikarya</taxon>
        <taxon>Ascomycota</taxon>
        <taxon>Pezizomycotina</taxon>
        <taxon>Dothideomycetes</taxon>
        <taxon>Pleosporomycetidae</taxon>
        <taxon>Gloniales</taxon>
        <taxon>Gloniaceae</taxon>
        <taxon>Glonium</taxon>
    </lineage>
</organism>
<gene>
    <name evidence="1" type="ORF">AOQ84DRAFT_226774</name>
</gene>
<evidence type="ECO:0000313" key="2">
    <source>
        <dbReference type="Proteomes" id="UP000250140"/>
    </source>
</evidence>
<sequence length="127" mass="13283">MLSAILSAPLVVRHLSTGSIKTCPSKSPQDGRSTAAKAGQSHAFTALTGMAGMAGMADLTDLEAISAALFLYSESSHREDARQTPPDPINIQRSAHLLQAPATTLQLTALEAHLHGEIQALGRMLAV</sequence>
<keyword evidence="2" id="KW-1185">Reference proteome</keyword>
<proteinExistence type="predicted"/>
<accession>A0A8E2JXK4</accession>
<protein>
    <submittedName>
        <fullName evidence="1">Uncharacterized protein</fullName>
    </submittedName>
</protein>